<feature type="region of interest" description="Disordered" evidence="1">
    <location>
        <begin position="211"/>
        <end position="242"/>
    </location>
</feature>
<proteinExistence type="predicted"/>
<feature type="compositionally biased region" description="Basic and acidic residues" evidence="1">
    <location>
        <begin position="410"/>
        <end position="424"/>
    </location>
</feature>
<name>A0ABZ1W261_9ACTN</name>
<gene>
    <name evidence="3" type="ORF">OG469_04795</name>
</gene>
<evidence type="ECO:0000313" key="3">
    <source>
        <dbReference type="EMBL" id="WUS54888.1"/>
    </source>
</evidence>
<dbReference type="RefSeq" id="WP_329500586.1">
    <property type="nucleotide sequence ID" value="NZ_CP108460.1"/>
</dbReference>
<dbReference type="Gene3D" id="1.40.20.10">
    <property type="entry name" value="CHAD domain"/>
    <property type="match status" value="1"/>
</dbReference>
<dbReference type="Proteomes" id="UP001432014">
    <property type="component" value="Chromosome"/>
</dbReference>
<dbReference type="EMBL" id="CP108482">
    <property type="protein sequence ID" value="WUS54888.1"/>
    <property type="molecule type" value="Genomic_DNA"/>
</dbReference>
<dbReference type="CDD" id="cd07374">
    <property type="entry name" value="CYTH-like_Pase"/>
    <property type="match status" value="1"/>
</dbReference>
<dbReference type="SMART" id="SM01118">
    <property type="entry name" value="CYTH"/>
    <property type="match status" value="1"/>
</dbReference>
<feature type="domain" description="CHAD" evidence="2">
    <location>
        <begin position="236"/>
        <end position="520"/>
    </location>
</feature>
<protein>
    <submittedName>
        <fullName evidence="3">CYTH and CHAD domain-containing protein</fullName>
    </submittedName>
</protein>
<sequence length="522" mass="57583">MASVYQENERKYDGVPERPLTAAELPRVTHLRAVETEGLDAVYFDTTGLRLLRRGITLRRRTGGRDAGWHLKTPGPDGSRTETRLPLNAGDLHHVPQELLARTRADAHGEQVEPVAHLRTRRDLTLLVDEEGEALAELARDTVSARILGTALRAGGNTGNGEPVSWAETEVEVVGGGPELLDEVDAQLRRRGLRPAASPNKLSRVFAAELPGRQDADHGTEHPQERSGERTAERQPDSVGGALTSYLRTQYRELRALDPAVRLDEPDAVHRMRVHVRRLRSALAAHHRVLDRTATDPLDEELRWLGKVLGRARDAEVLGERLGTQAEGLPSAGDPADVGTTVRTWFGDRYREAHSDAVAAMESARYFDLLDVMEQLVARPPLTDRAGDGRAEARRMLRKQRRRTRRRLHGALDRPPGPERDRELHRARKAAKRARYAAESVAGIVPRPAARATKLMKKIQKPLGAHQDGVMGESAVAEIAAAAPGRHRPAFGLGMLHARQRADAPRQVKKAAKACRRLGSGQ</sequence>
<dbReference type="InterPro" id="IPR033469">
    <property type="entry name" value="CYTH-like_dom_sf"/>
</dbReference>
<dbReference type="Pfam" id="PF05235">
    <property type="entry name" value="CHAD"/>
    <property type="match status" value="1"/>
</dbReference>
<dbReference type="PANTHER" id="PTHR39339:SF1">
    <property type="entry name" value="CHAD DOMAIN-CONTAINING PROTEIN"/>
    <property type="match status" value="1"/>
</dbReference>
<dbReference type="InterPro" id="IPR038186">
    <property type="entry name" value="CHAD_dom_sf"/>
</dbReference>
<reference evidence="3 4" key="1">
    <citation type="submission" date="2022-10" db="EMBL/GenBank/DDBJ databases">
        <title>The complete genomes of actinobacterial strains from the NBC collection.</title>
        <authorList>
            <person name="Joergensen T.S."/>
            <person name="Alvarez Arevalo M."/>
            <person name="Sterndorff E.B."/>
            <person name="Faurdal D."/>
            <person name="Vuksanovic O."/>
            <person name="Mourched A.-S."/>
            <person name="Charusanti P."/>
            <person name="Shaw S."/>
            <person name="Blin K."/>
            <person name="Weber T."/>
        </authorList>
    </citation>
    <scope>NUCLEOTIDE SEQUENCE [LARGE SCALE GENOMIC DNA]</scope>
    <source>
        <strain evidence="3 4">NBC_01247</strain>
    </source>
</reference>
<keyword evidence="4" id="KW-1185">Reference proteome</keyword>
<accession>A0ABZ1W261</accession>
<dbReference type="Pfam" id="PF01928">
    <property type="entry name" value="CYTH"/>
    <property type="match status" value="1"/>
</dbReference>
<dbReference type="InterPro" id="IPR023577">
    <property type="entry name" value="CYTH_domain"/>
</dbReference>
<dbReference type="PROSITE" id="PS51708">
    <property type="entry name" value="CHAD"/>
    <property type="match status" value="1"/>
</dbReference>
<evidence type="ECO:0000256" key="1">
    <source>
        <dbReference type="SAM" id="MobiDB-lite"/>
    </source>
</evidence>
<organism evidence="3 4">
    <name type="scientific">Kitasatospora herbaricolor</name>
    <dbReference type="NCBI Taxonomy" id="68217"/>
    <lineage>
        <taxon>Bacteria</taxon>
        <taxon>Bacillati</taxon>
        <taxon>Actinomycetota</taxon>
        <taxon>Actinomycetes</taxon>
        <taxon>Kitasatosporales</taxon>
        <taxon>Streptomycetaceae</taxon>
        <taxon>Kitasatospora</taxon>
    </lineage>
</organism>
<dbReference type="InterPro" id="IPR007899">
    <property type="entry name" value="CHAD_dom"/>
</dbReference>
<dbReference type="SMART" id="SM00880">
    <property type="entry name" value="CHAD"/>
    <property type="match status" value="1"/>
</dbReference>
<feature type="compositionally biased region" description="Basic and acidic residues" evidence="1">
    <location>
        <begin position="212"/>
        <end position="236"/>
    </location>
</feature>
<evidence type="ECO:0000259" key="2">
    <source>
        <dbReference type="PROSITE" id="PS51708"/>
    </source>
</evidence>
<dbReference type="PANTHER" id="PTHR39339">
    <property type="entry name" value="SLR1444 PROTEIN"/>
    <property type="match status" value="1"/>
</dbReference>
<feature type="region of interest" description="Disordered" evidence="1">
    <location>
        <begin position="383"/>
        <end position="424"/>
    </location>
</feature>
<feature type="compositionally biased region" description="Basic residues" evidence="1">
    <location>
        <begin position="396"/>
        <end position="409"/>
    </location>
</feature>
<feature type="compositionally biased region" description="Basic and acidic residues" evidence="1">
    <location>
        <begin position="385"/>
        <end position="395"/>
    </location>
</feature>
<dbReference type="Gene3D" id="2.40.320.10">
    <property type="entry name" value="Hypothetical Protein Pfu-838710-001"/>
    <property type="match status" value="1"/>
</dbReference>
<evidence type="ECO:0000313" key="4">
    <source>
        <dbReference type="Proteomes" id="UP001432014"/>
    </source>
</evidence>
<dbReference type="SUPFAM" id="SSF55154">
    <property type="entry name" value="CYTH-like phosphatases"/>
    <property type="match status" value="1"/>
</dbReference>